<dbReference type="AlphaFoldDB" id="A0A010R3Y2"/>
<dbReference type="HOGENOM" id="CLU_006926_3_1_1"/>
<dbReference type="eggNOG" id="ENOG502QTA0">
    <property type="taxonomic scope" value="Eukaryota"/>
</dbReference>
<name>A0A010R3Y2_9PEZI</name>
<reference evidence="2 3" key="1">
    <citation type="submission" date="2014-02" db="EMBL/GenBank/DDBJ databases">
        <title>The genome sequence of Colletotrichum fioriniae PJ7.</title>
        <authorList>
            <person name="Baroncelli R."/>
            <person name="Thon M.R."/>
        </authorList>
    </citation>
    <scope>NUCLEOTIDE SEQUENCE [LARGE SCALE GENOMIC DNA]</scope>
    <source>
        <strain evidence="2 3">PJ7</strain>
    </source>
</reference>
<evidence type="ECO:0000313" key="3">
    <source>
        <dbReference type="Proteomes" id="UP000020467"/>
    </source>
</evidence>
<sequence>MQQKRAGMHLPRRVPKGGGHQEVELQSDRLTSGIVILGLLTKGSRYISDLQEKLAASERRASLMVSQDTPLDQPSIEKSFEFSRDATEGYLSTRDRTVGTTFPVTPSSSSVLAPSLGVHVPTHDAPLTNPLAFHTIDWVPGPSGTPVFMGTSSNWAFNRRVLSMTHEAITGTALSPENLFFDGKVYDLRWDGGRGPSQVEDFSLASLPTQDFAIYLINSVKFHCCRLFYLFEEDSFMGHFATFHATGADQSKVPRLWFVHYLILLAFGKAFVVQSSKSHQPPGADLFVQAMKLMPDFTFFECDYIERMQRLIDMLIGQALSTAFEHGLHTEMQSHHLDETASDVSAHGSAYVHLGRMRLHPVPHILRTSTKNQRVAYTNQVGAAVYGIEGQLDSRYLGATKSVLQSIAGLATDLHGLFDIDSSENTSGVSRVSAHLHLQYHQLIRGITESFLTFDLDATSTAAVAISMAAAIEPTLISDLAAWSQRVFLILEEMSSHGSKIAGMISSELRQLDGYLRHLSESADEEGPTQVHGTQRTNSTNDVGPYPTNQALGLEFGQSLAMDAELSTDLLIDIANSLDPESLSWDFPVTEG</sequence>
<protein>
    <recommendedName>
        <fullName evidence="4">Fungal specific transcription factor</fullName>
    </recommendedName>
</protein>
<organism evidence="2 3">
    <name type="scientific">Colletotrichum fioriniae PJ7</name>
    <dbReference type="NCBI Taxonomy" id="1445577"/>
    <lineage>
        <taxon>Eukaryota</taxon>
        <taxon>Fungi</taxon>
        <taxon>Dikarya</taxon>
        <taxon>Ascomycota</taxon>
        <taxon>Pezizomycotina</taxon>
        <taxon>Sordariomycetes</taxon>
        <taxon>Hypocreomycetidae</taxon>
        <taxon>Glomerellales</taxon>
        <taxon>Glomerellaceae</taxon>
        <taxon>Colletotrichum</taxon>
        <taxon>Colletotrichum acutatum species complex</taxon>
    </lineage>
</organism>
<evidence type="ECO:0008006" key="4">
    <source>
        <dbReference type="Google" id="ProtNLM"/>
    </source>
</evidence>
<feature type="region of interest" description="Disordered" evidence="1">
    <location>
        <begin position="521"/>
        <end position="548"/>
    </location>
</feature>
<keyword evidence="3" id="KW-1185">Reference proteome</keyword>
<evidence type="ECO:0000256" key="1">
    <source>
        <dbReference type="SAM" id="MobiDB-lite"/>
    </source>
</evidence>
<comment type="caution">
    <text evidence="2">The sequence shown here is derived from an EMBL/GenBank/DDBJ whole genome shotgun (WGS) entry which is preliminary data.</text>
</comment>
<feature type="region of interest" description="Disordered" evidence="1">
    <location>
        <begin position="1"/>
        <end position="22"/>
    </location>
</feature>
<evidence type="ECO:0000313" key="2">
    <source>
        <dbReference type="EMBL" id="EXF74941.1"/>
    </source>
</evidence>
<dbReference type="Proteomes" id="UP000020467">
    <property type="component" value="Unassembled WGS sequence"/>
</dbReference>
<proteinExistence type="predicted"/>
<dbReference type="OrthoDB" id="3990906at2759"/>
<accession>A0A010R3Y2</accession>
<dbReference type="KEGG" id="cfj:CFIO01_08396"/>
<feature type="compositionally biased region" description="Polar residues" evidence="1">
    <location>
        <begin position="531"/>
        <end position="548"/>
    </location>
</feature>
<gene>
    <name evidence="2" type="ORF">CFIO01_08396</name>
</gene>
<dbReference type="EMBL" id="JARH01000935">
    <property type="protein sequence ID" value="EXF74941.1"/>
    <property type="molecule type" value="Genomic_DNA"/>
</dbReference>
<feature type="compositionally biased region" description="Basic residues" evidence="1">
    <location>
        <begin position="1"/>
        <end position="15"/>
    </location>
</feature>
<dbReference type="CDD" id="cd12148">
    <property type="entry name" value="fungal_TF_MHR"/>
    <property type="match status" value="1"/>
</dbReference>